<dbReference type="OrthoDB" id="616263at2759"/>
<dbReference type="GO" id="GO:0003697">
    <property type="term" value="F:single-stranded DNA binding"/>
    <property type="evidence" value="ECO:0007669"/>
    <property type="project" value="TreeGrafter"/>
</dbReference>
<accession>A0A4C1TCE3</accession>
<dbReference type="InterPro" id="IPR036397">
    <property type="entry name" value="RNaseH_sf"/>
</dbReference>
<evidence type="ECO:0000313" key="1">
    <source>
        <dbReference type="EMBL" id="GBP11118.1"/>
    </source>
</evidence>
<dbReference type="GO" id="GO:0044547">
    <property type="term" value="F:DNA topoisomerase binding"/>
    <property type="evidence" value="ECO:0007669"/>
    <property type="project" value="TreeGrafter"/>
</dbReference>
<dbReference type="EMBL" id="BGZK01004826">
    <property type="protein sequence ID" value="GBP11118.1"/>
    <property type="molecule type" value="Genomic_DNA"/>
</dbReference>
<dbReference type="GO" id="GO:0006303">
    <property type="term" value="P:double-strand break repair via nonhomologous end joining"/>
    <property type="evidence" value="ECO:0007669"/>
    <property type="project" value="TreeGrafter"/>
</dbReference>
<dbReference type="GO" id="GO:0015074">
    <property type="term" value="P:DNA integration"/>
    <property type="evidence" value="ECO:0007669"/>
    <property type="project" value="TreeGrafter"/>
</dbReference>
<keyword evidence="1" id="KW-0808">Transferase</keyword>
<evidence type="ECO:0000313" key="2">
    <source>
        <dbReference type="Proteomes" id="UP000299102"/>
    </source>
</evidence>
<dbReference type="GO" id="GO:0042800">
    <property type="term" value="F:histone H3K4 methyltransferase activity"/>
    <property type="evidence" value="ECO:0007669"/>
    <property type="project" value="TreeGrafter"/>
</dbReference>
<dbReference type="GO" id="GO:0005634">
    <property type="term" value="C:nucleus"/>
    <property type="evidence" value="ECO:0007669"/>
    <property type="project" value="TreeGrafter"/>
</dbReference>
<organism evidence="1 2">
    <name type="scientific">Eumeta variegata</name>
    <name type="common">Bagworm moth</name>
    <name type="synonym">Eumeta japonica</name>
    <dbReference type="NCBI Taxonomy" id="151549"/>
    <lineage>
        <taxon>Eukaryota</taxon>
        <taxon>Metazoa</taxon>
        <taxon>Ecdysozoa</taxon>
        <taxon>Arthropoda</taxon>
        <taxon>Hexapoda</taxon>
        <taxon>Insecta</taxon>
        <taxon>Pterygota</taxon>
        <taxon>Neoptera</taxon>
        <taxon>Endopterygota</taxon>
        <taxon>Lepidoptera</taxon>
        <taxon>Glossata</taxon>
        <taxon>Ditrysia</taxon>
        <taxon>Tineoidea</taxon>
        <taxon>Psychidae</taxon>
        <taxon>Oiketicinae</taxon>
        <taxon>Eumeta</taxon>
    </lineage>
</organism>
<gene>
    <name evidence="1" type="primary">SETMAR</name>
    <name evidence="1" type="ORF">EVAR_69157_1</name>
</gene>
<dbReference type="GO" id="GO:0000014">
    <property type="term" value="F:single-stranded DNA endodeoxyribonuclease activity"/>
    <property type="evidence" value="ECO:0007669"/>
    <property type="project" value="TreeGrafter"/>
</dbReference>
<proteinExistence type="predicted"/>
<protein>
    <submittedName>
        <fullName evidence="1">Histone-lysine N-methyltransferase SETMAR</fullName>
    </submittedName>
</protein>
<name>A0A4C1TCE3_EUMVA</name>
<sequence>MNFALVNLLSNKSSAFSKVEQNRYISFYDIAEELGIDHRTILTYLTKSEYTKKLHTWITHELTKRNLMNRVLICDSLLKRYEIEQVLKILINGDEKCITYDEPKKITAKRQESSSDHI</sequence>
<dbReference type="GO" id="GO:0046975">
    <property type="term" value="F:histone H3K36 methyltransferase activity"/>
    <property type="evidence" value="ECO:0007669"/>
    <property type="project" value="TreeGrafter"/>
</dbReference>
<reference evidence="1 2" key="1">
    <citation type="journal article" date="2019" name="Commun. Biol.">
        <title>The bagworm genome reveals a unique fibroin gene that provides high tensile strength.</title>
        <authorList>
            <person name="Kono N."/>
            <person name="Nakamura H."/>
            <person name="Ohtoshi R."/>
            <person name="Tomita M."/>
            <person name="Numata K."/>
            <person name="Arakawa K."/>
        </authorList>
    </citation>
    <scope>NUCLEOTIDE SEQUENCE [LARGE SCALE GENOMIC DNA]</scope>
</reference>
<dbReference type="PANTHER" id="PTHR46060">
    <property type="entry name" value="MARINER MOS1 TRANSPOSASE-LIKE PROTEIN"/>
    <property type="match status" value="1"/>
</dbReference>
<keyword evidence="2" id="KW-1185">Reference proteome</keyword>
<dbReference type="GO" id="GO:0003690">
    <property type="term" value="F:double-stranded DNA binding"/>
    <property type="evidence" value="ECO:0007669"/>
    <property type="project" value="TreeGrafter"/>
</dbReference>
<dbReference type="GO" id="GO:0035861">
    <property type="term" value="C:site of double-strand break"/>
    <property type="evidence" value="ECO:0007669"/>
    <property type="project" value="TreeGrafter"/>
</dbReference>
<dbReference type="GO" id="GO:0044774">
    <property type="term" value="P:mitotic DNA integrity checkpoint signaling"/>
    <property type="evidence" value="ECO:0007669"/>
    <property type="project" value="TreeGrafter"/>
</dbReference>
<comment type="caution">
    <text evidence="1">The sequence shown here is derived from an EMBL/GenBank/DDBJ whole genome shotgun (WGS) entry which is preliminary data.</text>
</comment>
<dbReference type="GO" id="GO:0031297">
    <property type="term" value="P:replication fork processing"/>
    <property type="evidence" value="ECO:0007669"/>
    <property type="project" value="TreeGrafter"/>
</dbReference>
<dbReference type="AlphaFoldDB" id="A0A4C1TCE3"/>
<dbReference type="PANTHER" id="PTHR46060:SF2">
    <property type="entry name" value="HISTONE-LYSINE N-METHYLTRANSFERASE SETMAR"/>
    <property type="match status" value="1"/>
</dbReference>
<dbReference type="GO" id="GO:0032259">
    <property type="term" value="P:methylation"/>
    <property type="evidence" value="ECO:0007669"/>
    <property type="project" value="UniProtKB-KW"/>
</dbReference>
<dbReference type="Gene3D" id="3.30.420.10">
    <property type="entry name" value="Ribonuclease H-like superfamily/Ribonuclease H"/>
    <property type="match status" value="1"/>
</dbReference>
<dbReference type="GO" id="GO:0000793">
    <property type="term" value="C:condensed chromosome"/>
    <property type="evidence" value="ECO:0007669"/>
    <property type="project" value="TreeGrafter"/>
</dbReference>
<dbReference type="InterPro" id="IPR052709">
    <property type="entry name" value="Transposase-MT_Hybrid"/>
</dbReference>
<dbReference type="Proteomes" id="UP000299102">
    <property type="component" value="Unassembled WGS sequence"/>
</dbReference>
<keyword evidence="1" id="KW-0489">Methyltransferase</keyword>
<dbReference type="GO" id="GO:0000729">
    <property type="term" value="P:DNA double-strand break processing"/>
    <property type="evidence" value="ECO:0007669"/>
    <property type="project" value="TreeGrafter"/>
</dbReference>